<proteinExistence type="predicted"/>
<evidence type="ECO:0000256" key="1">
    <source>
        <dbReference type="SAM" id="Phobius"/>
    </source>
</evidence>
<dbReference type="Proteomes" id="UP000288168">
    <property type="component" value="Unassembled WGS sequence"/>
</dbReference>
<gene>
    <name evidence="2" type="ORF">CEP54_015052</name>
</gene>
<evidence type="ECO:0000313" key="3">
    <source>
        <dbReference type="Proteomes" id="UP000288168"/>
    </source>
</evidence>
<organism evidence="2 3">
    <name type="scientific">Fusarium duplospermum</name>
    <dbReference type="NCBI Taxonomy" id="1325734"/>
    <lineage>
        <taxon>Eukaryota</taxon>
        <taxon>Fungi</taxon>
        <taxon>Dikarya</taxon>
        <taxon>Ascomycota</taxon>
        <taxon>Pezizomycotina</taxon>
        <taxon>Sordariomycetes</taxon>
        <taxon>Hypocreomycetidae</taxon>
        <taxon>Hypocreales</taxon>
        <taxon>Nectriaceae</taxon>
        <taxon>Fusarium</taxon>
        <taxon>Fusarium solani species complex</taxon>
    </lineage>
</organism>
<sequence length="152" mass="17151">MHEKSRWGSEQRNCCWNNWELPPHFRVTSQSPRLKAESPRWNRMGYKPLERALTMTITITTLILSITPSITAQFNNNCRLRQMICVIYPPLEGKTCGCIAGVGCNRASGLTFVYRQQPRRIKLERCGVSSANVAGNALTHCCLMLKPAATPK</sequence>
<dbReference type="EMBL" id="NKCI01000321">
    <property type="protein sequence ID" value="RSL43524.1"/>
    <property type="molecule type" value="Genomic_DNA"/>
</dbReference>
<name>A0A428NRV8_9HYPO</name>
<dbReference type="OrthoDB" id="10602670at2759"/>
<reference evidence="2 3" key="1">
    <citation type="submission" date="2017-06" db="EMBL/GenBank/DDBJ databases">
        <title>Comparative genomic analysis of Ambrosia Fusariam Clade fungi.</title>
        <authorList>
            <person name="Stajich J.E."/>
            <person name="Carrillo J."/>
            <person name="Kijimoto T."/>
            <person name="Eskalen A."/>
            <person name="O'Donnell K."/>
            <person name="Kasson M."/>
        </authorList>
    </citation>
    <scope>NUCLEOTIDE SEQUENCE [LARGE SCALE GENOMIC DNA]</scope>
    <source>
        <strain evidence="2 3">NRRL62584</strain>
    </source>
</reference>
<dbReference type="AlphaFoldDB" id="A0A428NRV8"/>
<keyword evidence="3" id="KW-1185">Reference proteome</keyword>
<keyword evidence="1" id="KW-0812">Transmembrane</keyword>
<accession>A0A428NRV8</accession>
<protein>
    <submittedName>
        <fullName evidence="2">Uncharacterized protein</fullName>
    </submittedName>
</protein>
<comment type="caution">
    <text evidence="2">The sequence shown here is derived from an EMBL/GenBank/DDBJ whole genome shotgun (WGS) entry which is preliminary data.</text>
</comment>
<keyword evidence="1" id="KW-0472">Membrane</keyword>
<keyword evidence="1" id="KW-1133">Transmembrane helix</keyword>
<evidence type="ECO:0000313" key="2">
    <source>
        <dbReference type="EMBL" id="RSL43524.1"/>
    </source>
</evidence>
<feature type="transmembrane region" description="Helical" evidence="1">
    <location>
        <begin position="52"/>
        <end position="74"/>
    </location>
</feature>